<comment type="caution">
    <text evidence="3">The sequence shown here is derived from an EMBL/GenBank/DDBJ whole genome shotgun (WGS) entry which is preliminary data.</text>
</comment>
<evidence type="ECO:0000313" key="4">
    <source>
        <dbReference type="Proteomes" id="UP000640052"/>
    </source>
</evidence>
<accession>A0A919QGI1</accession>
<feature type="domain" description="CAAX prenyl protease 2/Lysostaphin resistance protein A-like" evidence="2">
    <location>
        <begin position="56"/>
        <end position="159"/>
    </location>
</feature>
<proteinExistence type="predicted"/>
<dbReference type="AlphaFoldDB" id="A0A919QGI1"/>
<organism evidence="3 4">
    <name type="scientific">Acrocarpospora phusangensis</name>
    <dbReference type="NCBI Taxonomy" id="1070424"/>
    <lineage>
        <taxon>Bacteria</taxon>
        <taxon>Bacillati</taxon>
        <taxon>Actinomycetota</taxon>
        <taxon>Actinomycetes</taxon>
        <taxon>Streptosporangiales</taxon>
        <taxon>Streptosporangiaceae</taxon>
        <taxon>Acrocarpospora</taxon>
    </lineage>
</organism>
<dbReference type="GO" id="GO:0004175">
    <property type="term" value="F:endopeptidase activity"/>
    <property type="evidence" value="ECO:0007669"/>
    <property type="project" value="UniProtKB-ARBA"/>
</dbReference>
<sequence length="205" mass="21812">MFAVVLPALAYAISQGLDLNRISEAPIGAQLAVYSQAFAPMLAGLAAWLAAGRGLLPGIVPYVILALGEQIGWSSFLTPRLSRTRSTDATALIVGLCWASFHVPLMLFVPGAIDAGVPIPYAIACFTVQSVTIAFPLVWLRVRTGSIWPVLVLHATLNAALYFVAGAMTAPTEESPWYVGEGGVLTSFYLLAAVLATRKLWRKPA</sequence>
<dbReference type="Proteomes" id="UP000640052">
    <property type="component" value="Unassembled WGS sequence"/>
</dbReference>
<keyword evidence="1" id="KW-0472">Membrane</keyword>
<evidence type="ECO:0000313" key="3">
    <source>
        <dbReference type="EMBL" id="GIH28406.1"/>
    </source>
</evidence>
<dbReference type="PANTHER" id="PTHR35797">
    <property type="entry name" value="PROTEASE-RELATED"/>
    <property type="match status" value="1"/>
</dbReference>
<dbReference type="EMBL" id="BOOA01000080">
    <property type="protein sequence ID" value="GIH28406.1"/>
    <property type="molecule type" value="Genomic_DNA"/>
</dbReference>
<dbReference type="InterPro" id="IPR003675">
    <property type="entry name" value="Rce1/LyrA-like_dom"/>
</dbReference>
<feature type="transmembrane region" description="Helical" evidence="1">
    <location>
        <begin position="119"/>
        <end position="140"/>
    </location>
</feature>
<dbReference type="InterPro" id="IPR042150">
    <property type="entry name" value="MmRce1-like"/>
</dbReference>
<dbReference type="PANTHER" id="PTHR35797:SF1">
    <property type="entry name" value="PROTEASE"/>
    <property type="match status" value="1"/>
</dbReference>
<dbReference type="Pfam" id="PF02517">
    <property type="entry name" value="Rce1-like"/>
    <property type="match status" value="1"/>
</dbReference>
<keyword evidence="4" id="KW-1185">Reference proteome</keyword>
<evidence type="ECO:0000256" key="1">
    <source>
        <dbReference type="SAM" id="Phobius"/>
    </source>
</evidence>
<feature type="transmembrane region" description="Helical" evidence="1">
    <location>
        <begin position="38"/>
        <end position="68"/>
    </location>
</feature>
<feature type="transmembrane region" description="Helical" evidence="1">
    <location>
        <begin position="147"/>
        <end position="165"/>
    </location>
</feature>
<name>A0A919QGI1_9ACTN</name>
<protein>
    <recommendedName>
        <fullName evidence="2">CAAX prenyl protease 2/Lysostaphin resistance protein A-like domain-containing protein</fullName>
    </recommendedName>
</protein>
<feature type="transmembrane region" description="Helical" evidence="1">
    <location>
        <begin position="177"/>
        <end position="196"/>
    </location>
</feature>
<dbReference type="GO" id="GO:0080120">
    <property type="term" value="P:CAAX-box protein maturation"/>
    <property type="evidence" value="ECO:0007669"/>
    <property type="project" value="UniProtKB-ARBA"/>
</dbReference>
<keyword evidence="1" id="KW-1133">Transmembrane helix</keyword>
<feature type="transmembrane region" description="Helical" evidence="1">
    <location>
        <begin position="89"/>
        <end position="113"/>
    </location>
</feature>
<keyword evidence="1" id="KW-0812">Transmembrane</keyword>
<reference evidence="3" key="1">
    <citation type="submission" date="2021-01" db="EMBL/GenBank/DDBJ databases">
        <title>Whole genome shotgun sequence of Acrocarpospora phusangensis NBRC 108782.</title>
        <authorList>
            <person name="Komaki H."/>
            <person name="Tamura T."/>
        </authorList>
    </citation>
    <scope>NUCLEOTIDE SEQUENCE</scope>
    <source>
        <strain evidence="3">NBRC 108782</strain>
    </source>
</reference>
<evidence type="ECO:0000259" key="2">
    <source>
        <dbReference type="Pfam" id="PF02517"/>
    </source>
</evidence>
<gene>
    <name evidence="3" type="ORF">Aph01nite_67160</name>
</gene>
<dbReference type="RefSeq" id="WP_204045021.1">
    <property type="nucleotide sequence ID" value="NZ_BOOA01000080.1"/>
</dbReference>